<gene>
    <name evidence="2" type="ORF">ACJDU8_07315</name>
</gene>
<dbReference type="EMBL" id="JBJHZX010000008">
    <property type="protein sequence ID" value="MFL0195374.1"/>
    <property type="molecule type" value="Genomic_DNA"/>
</dbReference>
<organism evidence="2 3">
    <name type="scientific">Candidatus Clostridium eludens</name>
    <dbReference type="NCBI Taxonomy" id="3381663"/>
    <lineage>
        <taxon>Bacteria</taxon>
        <taxon>Bacillati</taxon>
        <taxon>Bacillota</taxon>
        <taxon>Clostridia</taxon>
        <taxon>Eubacteriales</taxon>
        <taxon>Clostridiaceae</taxon>
        <taxon>Clostridium</taxon>
    </lineage>
</organism>
<sequence>MITRCRKCVFKDMEGNKYPCNDCSEIMDMKCTKCVKNYFKQMAEYDENIQSKERLKKKLNEILTPTNNEIHEEYKTLENGNVMLTALLNDNKDIVIYQILDTGKKLIKNVATLDKKLLYKWL</sequence>
<keyword evidence="3" id="KW-1185">Reference proteome</keyword>
<dbReference type="RefSeq" id="WP_406791492.1">
    <property type="nucleotide sequence ID" value="NZ_JBJHZX010000008.1"/>
</dbReference>
<evidence type="ECO:0000256" key="1">
    <source>
        <dbReference type="SAM" id="Coils"/>
    </source>
</evidence>
<name>A0ABW8SHL0_9CLOT</name>
<dbReference type="Proteomes" id="UP001623660">
    <property type="component" value="Unassembled WGS sequence"/>
</dbReference>
<proteinExistence type="predicted"/>
<comment type="caution">
    <text evidence="2">The sequence shown here is derived from an EMBL/GenBank/DDBJ whole genome shotgun (WGS) entry which is preliminary data.</text>
</comment>
<reference evidence="2 3" key="1">
    <citation type="submission" date="2024-11" db="EMBL/GenBank/DDBJ databases">
        <authorList>
            <person name="Heng Y.C."/>
            <person name="Lim A.C.H."/>
            <person name="Lee J.K.Y."/>
            <person name="Kittelmann S."/>
        </authorList>
    </citation>
    <scope>NUCLEOTIDE SEQUENCE [LARGE SCALE GENOMIC DNA]</scope>
    <source>
        <strain evidence="2 3">WILCCON 0269</strain>
    </source>
</reference>
<protein>
    <submittedName>
        <fullName evidence="2">Uncharacterized protein</fullName>
    </submittedName>
</protein>
<keyword evidence="1" id="KW-0175">Coiled coil</keyword>
<accession>A0ABW8SHL0</accession>
<evidence type="ECO:0000313" key="2">
    <source>
        <dbReference type="EMBL" id="MFL0195374.1"/>
    </source>
</evidence>
<feature type="coiled-coil region" evidence="1">
    <location>
        <begin position="35"/>
        <end position="62"/>
    </location>
</feature>
<evidence type="ECO:0000313" key="3">
    <source>
        <dbReference type="Proteomes" id="UP001623660"/>
    </source>
</evidence>